<dbReference type="Pfam" id="PF21342">
    <property type="entry name" value="SoxA-TsdA_cyt-c"/>
    <property type="match status" value="1"/>
</dbReference>
<dbReference type="EMBL" id="PDKJ01000003">
    <property type="protein sequence ID" value="RXJ69274.1"/>
    <property type="molecule type" value="Genomic_DNA"/>
</dbReference>
<evidence type="ECO:0000256" key="5">
    <source>
        <dbReference type="SAM" id="SignalP"/>
    </source>
</evidence>
<dbReference type="AlphaFoldDB" id="A0A4Q0YHP8"/>
<dbReference type="PANTHER" id="PTHR35008">
    <property type="entry name" value="BLL4482 PROTEIN-RELATED"/>
    <property type="match status" value="1"/>
</dbReference>
<evidence type="ECO:0000256" key="2">
    <source>
        <dbReference type="ARBA" id="ARBA00022723"/>
    </source>
</evidence>
<dbReference type="SUPFAM" id="SSF46626">
    <property type="entry name" value="Cytochrome c"/>
    <property type="match status" value="2"/>
</dbReference>
<dbReference type="GO" id="GO:0046872">
    <property type="term" value="F:metal ion binding"/>
    <property type="evidence" value="ECO:0007669"/>
    <property type="project" value="UniProtKB-KW"/>
</dbReference>
<feature type="chain" id="PRO_5020554218" evidence="5">
    <location>
        <begin position="22"/>
        <end position="310"/>
    </location>
</feature>
<keyword evidence="3 4" id="KW-0408">Iron</keyword>
<dbReference type="Gene3D" id="1.10.760.10">
    <property type="entry name" value="Cytochrome c-like domain"/>
    <property type="match status" value="2"/>
</dbReference>
<feature type="signal peptide" evidence="5">
    <location>
        <begin position="1"/>
        <end position="21"/>
    </location>
</feature>
<accession>A0A4Q0YHP8</accession>
<dbReference type="GO" id="GO:0009055">
    <property type="term" value="F:electron transfer activity"/>
    <property type="evidence" value="ECO:0007669"/>
    <property type="project" value="InterPro"/>
</dbReference>
<dbReference type="InterPro" id="IPR009056">
    <property type="entry name" value="Cyt_c-like_dom"/>
</dbReference>
<dbReference type="PANTHER" id="PTHR35008:SF4">
    <property type="entry name" value="BLL4482 PROTEIN"/>
    <property type="match status" value="1"/>
</dbReference>
<dbReference type="RefSeq" id="WP_128979508.1">
    <property type="nucleotide sequence ID" value="NZ_PDKJ01000003.1"/>
</dbReference>
<evidence type="ECO:0000256" key="4">
    <source>
        <dbReference type="PROSITE-ProRule" id="PRU00433"/>
    </source>
</evidence>
<comment type="caution">
    <text evidence="7">The sequence shown here is derived from an EMBL/GenBank/DDBJ whole genome shotgun (WGS) entry which is preliminary data.</text>
</comment>
<keyword evidence="1 4" id="KW-0349">Heme</keyword>
<organism evidence="7 8">
    <name type="scientific">Halarcobacter ebronensis</name>
    <dbReference type="NCBI Taxonomy" id="1462615"/>
    <lineage>
        <taxon>Bacteria</taxon>
        <taxon>Pseudomonadati</taxon>
        <taxon>Campylobacterota</taxon>
        <taxon>Epsilonproteobacteria</taxon>
        <taxon>Campylobacterales</taxon>
        <taxon>Arcobacteraceae</taxon>
        <taxon>Halarcobacter</taxon>
    </lineage>
</organism>
<evidence type="ECO:0000259" key="6">
    <source>
        <dbReference type="PROSITE" id="PS51007"/>
    </source>
</evidence>
<feature type="domain" description="Cytochrome c" evidence="6">
    <location>
        <begin position="175"/>
        <end position="262"/>
    </location>
</feature>
<dbReference type="Pfam" id="PF00034">
    <property type="entry name" value="Cytochrom_C"/>
    <property type="match status" value="1"/>
</dbReference>
<dbReference type="InterPro" id="IPR051459">
    <property type="entry name" value="Cytochrome_c-type_DH"/>
</dbReference>
<name>A0A4Q0YHP8_9BACT</name>
<evidence type="ECO:0000313" key="8">
    <source>
        <dbReference type="Proteomes" id="UP000290172"/>
    </source>
</evidence>
<evidence type="ECO:0000256" key="3">
    <source>
        <dbReference type="ARBA" id="ARBA00023004"/>
    </source>
</evidence>
<evidence type="ECO:0000313" key="7">
    <source>
        <dbReference type="EMBL" id="RXJ69274.1"/>
    </source>
</evidence>
<protein>
    <submittedName>
        <fullName evidence="7">Cytochrome C</fullName>
    </submittedName>
</protein>
<proteinExistence type="predicted"/>
<dbReference type="GO" id="GO:0020037">
    <property type="term" value="F:heme binding"/>
    <property type="evidence" value="ECO:0007669"/>
    <property type="project" value="InterPro"/>
</dbReference>
<keyword evidence="5" id="KW-0732">Signal</keyword>
<reference evidence="7 8" key="1">
    <citation type="submission" date="2017-10" db="EMBL/GenBank/DDBJ databases">
        <title>Genomics of the genus Arcobacter.</title>
        <authorList>
            <person name="Perez-Cataluna A."/>
            <person name="Figueras M.J."/>
        </authorList>
    </citation>
    <scope>NUCLEOTIDE SEQUENCE [LARGE SCALE GENOMIC DNA]</scope>
    <source>
        <strain evidence="7 8">CECT 8993</strain>
    </source>
</reference>
<dbReference type="PROSITE" id="PS51007">
    <property type="entry name" value="CYTC"/>
    <property type="match status" value="1"/>
</dbReference>
<keyword evidence="2 4" id="KW-0479">Metal-binding</keyword>
<dbReference type="Proteomes" id="UP000290172">
    <property type="component" value="Unassembled WGS sequence"/>
</dbReference>
<evidence type="ECO:0000256" key="1">
    <source>
        <dbReference type="ARBA" id="ARBA00022617"/>
    </source>
</evidence>
<dbReference type="InterPro" id="IPR036909">
    <property type="entry name" value="Cyt_c-like_dom_sf"/>
</dbReference>
<gene>
    <name evidence="7" type="ORF">CRV08_04495</name>
</gene>
<sequence length="310" mass="34022">MQTLISMLILASFACMLQANQAPKEYPTGEVGRLVKLGEDIVANTDTHPLTKDFVGNKLQCKSCHLKGADGKVGTGEGISSWVGTAATFPAWSKREKTVQTLQDRSNNCFMRSMNGKRPIVDSEASIAMATYITWLSEGTTIKMNEKGPWSEHNTKLYPKNVKKFNAIQKKATHQNYLAGQEIYAQKCATCHGTTGAGIPGAFPPLWGKDADGKWLSYNTGAGMSKLDKAAAWVQSNMPLGQGNSLTDQETADVVLYMNAQERAPFDLKEHLLPKEEAGVYNSKVFEEKHTVESNFKILGLDLKQIKNGK</sequence>